<dbReference type="Proteomes" id="UP000433532">
    <property type="component" value="Unassembled WGS sequence"/>
</dbReference>
<dbReference type="Proteomes" id="UP000253594">
    <property type="component" value="Unassembled WGS sequence"/>
</dbReference>
<keyword evidence="1" id="KW-0732">Signal</keyword>
<reference evidence="4" key="3">
    <citation type="submission" date="2023-06" db="EMBL/GenBank/DDBJ databases">
        <authorList>
            <consortium name="Clinical and Environmental Microbiology Branch: Whole genome sequencing antimicrobial resistance pathogens in the healthcare setting"/>
        </authorList>
    </citation>
    <scope>NUCLEOTIDE SEQUENCE</scope>
    <source>
        <strain evidence="4">2021CK-01020</strain>
    </source>
</reference>
<proteinExistence type="predicted"/>
<gene>
    <name evidence="3" type="ORF">DT376_16585</name>
    <name evidence="2" type="ORF">GNQ48_25310</name>
    <name evidence="4" type="ORF">L4V69_36190</name>
</gene>
<accession>A0A071L1N2</accession>
<dbReference type="EMBL" id="QORE01000530">
    <property type="protein sequence ID" value="RCI73770.1"/>
    <property type="molecule type" value="Genomic_DNA"/>
</dbReference>
<dbReference type="OMA" id="QPNGYLG"/>
<evidence type="ECO:0000313" key="3">
    <source>
        <dbReference type="EMBL" id="RCI73770.1"/>
    </source>
</evidence>
<organism evidence="3 5">
    <name type="scientific">Pseudomonas aeruginosa</name>
    <dbReference type="NCBI Taxonomy" id="287"/>
    <lineage>
        <taxon>Bacteria</taxon>
        <taxon>Pseudomonadati</taxon>
        <taxon>Pseudomonadota</taxon>
        <taxon>Gammaproteobacteria</taxon>
        <taxon>Pseudomonadales</taxon>
        <taxon>Pseudomonadaceae</taxon>
        <taxon>Pseudomonas</taxon>
    </lineage>
</organism>
<dbReference type="KEGG" id="paeb:NCGM1900_6145"/>
<dbReference type="AlphaFoldDB" id="A0A071L1N2"/>
<evidence type="ECO:0000313" key="4">
    <source>
        <dbReference type="EMBL" id="WOS77862.1"/>
    </source>
</evidence>
<dbReference type="Pfam" id="PF07027">
    <property type="entry name" value="DUF1318"/>
    <property type="match status" value="1"/>
</dbReference>
<evidence type="ECO:0000256" key="1">
    <source>
        <dbReference type="SAM" id="SignalP"/>
    </source>
</evidence>
<reference evidence="3 5" key="1">
    <citation type="submission" date="2018-07" db="EMBL/GenBank/DDBJ databases">
        <title>Mechanisms of high-level aminoglycoside resistance among Gram-negative pathogens in Brazil.</title>
        <authorList>
            <person name="Ballaben A.S."/>
            <person name="Darini A.L.C."/>
            <person name="Doi Y."/>
        </authorList>
    </citation>
    <scope>NUCLEOTIDE SEQUENCE [LARGE SCALE GENOMIC DNA]</scope>
    <source>
        <strain evidence="3 5">B2-305</strain>
    </source>
</reference>
<evidence type="ECO:0000313" key="5">
    <source>
        <dbReference type="Proteomes" id="UP000253594"/>
    </source>
</evidence>
<dbReference type="Proteomes" id="UP001297540">
    <property type="component" value="Chromosome"/>
</dbReference>
<dbReference type="EMBL" id="CP136986">
    <property type="protein sequence ID" value="WOS77862.1"/>
    <property type="molecule type" value="Genomic_DNA"/>
</dbReference>
<evidence type="ECO:0000313" key="6">
    <source>
        <dbReference type="Proteomes" id="UP000433532"/>
    </source>
</evidence>
<dbReference type="EMBL" id="WOAD01000028">
    <property type="protein sequence ID" value="MUI38328.1"/>
    <property type="molecule type" value="Genomic_DNA"/>
</dbReference>
<protein>
    <submittedName>
        <fullName evidence="3">DUF1318 domain-containing protein</fullName>
    </submittedName>
    <submittedName>
        <fullName evidence="4">YdbL family protein</fullName>
    </submittedName>
</protein>
<sequence>MTTRSKLGIALLALGISLSAMAMDLGQAMSALGGAKAQGLVGEQADGYLGVVSNSGQAADIAAQINAARRAEYQKVANSSGASLADVEAMAGKKAMEKTPAGQYVQVGGKWVKK</sequence>
<name>A0A071L1N2_PSEAI</name>
<feature type="signal peptide" evidence="1">
    <location>
        <begin position="1"/>
        <end position="22"/>
    </location>
</feature>
<dbReference type="InterPro" id="IPR008309">
    <property type="entry name" value="YdbL"/>
</dbReference>
<reference evidence="2 6" key="2">
    <citation type="submission" date="2019-11" db="EMBL/GenBank/DDBJ databases">
        <title>Genomes of ocular Pseudomonas aeruginosa isolates.</title>
        <authorList>
            <person name="Khan M."/>
            <person name="Rice S.A."/>
            <person name="Willcox M.D.P."/>
            <person name="Stapleton F."/>
        </authorList>
    </citation>
    <scope>NUCLEOTIDE SEQUENCE [LARGE SCALE GENOMIC DNA]</scope>
    <source>
        <strain evidence="2 6">PA221</strain>
    </source>
</reference>
<feature type="chain" id="PRO_5015027778" evidence="1">
    <location>
        <begin position="23"/>
        <end position="114"/>
    </location>
</feature>
<dbReference type="PIRSF" id="PIRSF025560">
    <property type="entry name" value="UCP025560"/>
    <property type="match status" value="1"/>
</dbReference>
<reference evidence="4" key="4">
    <citation type="submission" date="2023-10" db="EMBL/GenBank/DDBJ databases">
        <title>Pathogen: clinical or host-associated sample.</title>
        <authorList>
            <person name="Hergert J."/>
            <person name="Casey R."/>
            <person name="Wagner J."/>
            <person name="Young E.L."/>
            <person name="Oakeson K.F."/>
        </authorList>
    </citation>
    <scope>NUCLEOTIDE SEQUENCE</scope>
    <source>
        <strain evidence="4">2021CK-01020</strain>
    </source>
</reference>
<dbReference type="RefSeq" id="WP_003096521.1">
    <property type="nucleotide sequence ID" value="NZ_AP014622.1"/>
</dbReference>
<evidence type="ECO:0000313" key="2">
    <source>
        <dbReference type="EMBL" id="MUI38328.1"/>
    </source>
</evidence>